<dbReference type="Proteomes" id="UP000003288">
    <property type="component" value="Unassembled WGS sequence"/>
</dbReference>
<dbReference type="CDD" id="cd00143">
    <property type="entry name" value="PP2Cc"/>
    <property type="match status" value="1"/>
</dbReference>
<evidence type="ECO:0000256" key="2">
    <source>
        <dbReference type="ARBA" id="ARBA00022679"/>
    </source>
</evidence>
<dbReference type="RefSeq" id="WP_007474244.1">
    <property type="nucleotide sequence ID" value="NZ_ABCJ01000003.1"/>
</dbReference>
<organism evidence="9 10">
    <name type="scientific">Caminibacter mediatlanticus TB-2</name>
    <dbReference type="NCBI Taxonomy" id="391592"/>
    <lineage>
        <taxon>Bacteria</taxon>
        <taxon>Pseudomonadati</taxon>
        <taxon>Campylobacterota</taxon>
        <taxon>Epsilonproteobacteria</taxon>
        <taxon>Nautiliales</taxon>
        <taxon>Nautiliaceae</taxon>
        <taxon>Caminibacter</taxon>
    </lineage>
</organism>
<dbReference type="CDD" id="cd14014">
    <property type="entry name" value="STKc_PknB_like"/>
    <property type="match status" value="1"/>
</dbReference>
<dbReference type="SUPFAM" id="SSF56112">
    <property type="entry name" value="Protein kinase-like (PK-like)"/>
    <property type="match status" value="1"/>
</dbReference>
<dbReference type="InterPro" id="IPR011009">
    <property type="entry name" value="Kinase-like_dom_sf"/>
</dbReference>
<keyword evidence="6" id="KW-1133">Transmembrane helix</keyword>
<evidence type="ECO:0000256" key="1">
    <source>
        <dbReference type="ARBA" id="ARBA00012513"/>
    </source>
</evidence>
<evidence type="ECO:0000256" key="4">
    <source>
        <dbReference type="ARBA" id="ARBA00022777"/>
    </source>
</evidence>
<protein>
    <recommendedName>
        <fullName evidence="1">non-specific serine/threonine protein kinase</fullName>
        <ecNumber evidence="1">2.7.11.1</ecNumber>
    </recommendedName>
</protein>
<dbReference type="PANTHER" id="PTHR43671">
    <property type="entry name" value="SERINE/THREONINE-PROTEIN KINASE NEK"/>
    <property type="match status" value="1"/>
</dbReference>
<keyword evidence="6" id="KW-0472">Membrane</keyword>
<dbReference type="PROSITE" id="PS50011">
    <property type="entry name" value="PROTEIN_KINASE_DOM"/>
    <property type="match status" value="1"/>
</dbReference>
<feature type="domain" description="PPM-type phosphatase" evidence="8">
    <location>
        <begin position="2"/>
        <end position="218"/>
    </location>
</feature>
<dbReference type="EC" id="2.7.11.1" evidence="1"/>
<dbReference type="InterPro" id="IPR001932">
    <property type="entry name" value="PPM-type_phosphatase-like_dom"/>
</dbReference>
<dbReference type="InterPro" id="IPR000719">
    <property type="entry name" value="Prot_kinase_dom"/>
</dbReference>
<gene>
    <name evidence="9" type="ORF">CMTB2_00699</name>
</gene>
<proteinExistence type="predicted"/>
<dbReference type="GO" id="GO:0004674">
    <property type="term" value="F:protein serine/threonine kinase activity"/>
    <property type="evidence" value="ECO:0007669"/>
    <property type="project" value="UniProtKB-EC"/>
</dbReference>
<dbReference type="InterPro" id="IPR036457">
    <property type="entry name" value="PPM-type-like_dom_sf"/>
</dbReference>
<accession>A0AAI9AGH2</accession>
<evidence type="ECO:0000259" key="8">
    <source>
        <dbReference type="PROSITE" id="PS51746"/>
    </source>
</evidence>
<keyword evidence="2" id="KW-0808">Transferase</keyword>
<dbReference type="Gene3D" id="1.10.510.10">
    <property type="entry name" value="Transferase(Phosphotransferase) domain 1"/>
    <property type="match status" value="1"/>
</dbReference>
<comment type="caution">
    <text evidence="9">The sequence shown here is derived from an EMBL/GenBank/DDBJ whole genome shotgun (WGS) entry which is preliminary data.</text>
</comment>
<dbReference type="SMART" id="SM00332">
    <property type="entry name" value="PP2Cc"/>
    <property type="match status" value="1"/>
</dbReference>
<evidence type="ECO:0000256" key="5">
    <source>
        <dbReference type="ARBA" id="ARBA00022840"/>
    </source>
</evidence>
<dbReference type="InterPro" id="IPR050660">
    <property type="entry name" value="NEK_Ser/Thr_kinase"/>
</dbReference>
<evidence type="ECO:0000256" key="3">
    <source>
        <dbReference type="ARBA" id="ARBA00022741"/>
    </source>
</evidence>
<keyword evidence="6" id="KW-0812">Transmembrane</keyword>
<evidence type="ECO:0000256" key="6">
    <source>
        <dbReference type="SAM" id="Phobius"/>
    </source>
</evidence>
<dbReference type="SMART" id="SM00331">
    <property type="entry name" value="PP2C_SIG"/>
    <property type="match status" value="1"/>
</dbReference>
<keyword evidence="5" id="KW-0067">ATP-binding</keyword>
<dbReference type="EMBL" id="ABCJ01000003">
    <property type="protein sequence ID" value="EDM23741.1"/>
    <property type="molecule type" value="Genomic_DNA"/>
</dbReference>
<feature type="domain" description="Protein kinase" evidence="7">
    <location>
        <begin position="182"/>
        <end position="492"/>
    </location>
</feature>
<dbReference type="AlphaFoldDB" id="A0AAI9AGH2"/>
<dbReference type="PANTHER" id="PTHR43671:SF13">
    <property type="entry name" value="SERINE_THREONINE-PROTEIN KINASE NEK2"/>
    <property type="match status" value="1"/>
</dbReference>
<dbReference type="GO" id="GO:0005524">
    <property type="term" value="F:ATP binding"/>
    <property type="evidence" value="ECO:0007669"/>
    <property type="project" value="UniProtKB-KW"/>
</dbReference>
<dbReference type="SUPFAM" id="SSF81606">
    <property type="entry name" value="PP2C-like"/>
    <property type="match status" value="1"/>
</dbReference>
<dbReference type="PROSITE" id="PS51746">
    <property type="entry name" value="PPM_2"/>
    <property type="match status" value="1"/>
</dbReference>
<sequence>MKFSAFSLSRGDKLIGDDYYTVKKFDDTLVAIVCDGVGSSKKGGVAAKRVANFLLNSFSSMPKSWDIEKSIKHFINSINRVLYNEGIKEYSNPEYLTTLALAVIKNNILYGVNVGDSNIFLIRDDILYRLSSPHIVDGMEGVISEAIGLREDIDIYYFENNLKKNDILVLCSDGLEAVFDEVEIKENAKYGASHLIKKASKKVEDDLPDDTTAVVIEIEEDKIGELKKIDLPIPQKLTKNQEIDGFTLIKPLIQNERTWLAISKGKKYVLKFPDIKAIDDEEYLDAFIKEAWIARRLKAGFFPKAVIPKKRSYRYYVMEYIESDNLKNQKLSVDEAVRLGKFLLRMSQYLLKFNLVHGDIKPENILRYKNRFKVVDFGSITEIFSITKAGTPSYLSPERLKGEAISESSEIFAIGVTLYELLTKRYPYGEIEPFQNPEFKSPKPPSFYNKNIPSWLDNIILRAISIDKNKRYQHYSEMLYDLQNPDKVKPFFENIAFVDKNPLRSCKIAFIISFILNLIFLYLLLN</sequence>
<keyword evidence="3" id="KW-0547">Nucleotide-binding</keyword>
<evidence type="ECO:0000313" key="10">
    <source>
        <dbReference type="Proteomes" id="UP000003288"/>
    </source>
</evidence>
<dbReference type="Pfam" id="PF13672">
    <property type="entry name" value="PP2C_2"/>
    <property type="match status" value="1"/>
</dbReference>
<reference evidence="9 10" key="1">
    <citation type="journal article" date="2011" name="Stand. Genomic Sci.">
        <title>Draft genome sequence of Caminibacter mediatlanticus strain TB-2, an epsilonproteobacterium isolated from a deep-sea hydrothermal vent.</title>
        <authorList>
            <person name="Giovannelli D."/>
            <person name="Ferriera S."/>
            <person name="Johnson J."/>
            <person name="Kravitz S."/>
            <person name="Perez-Rodriguez I."/>
            <person name="Ricci J."/>
            <person name="O'Brien C."/>
            <person name="Voordeckers J.W."/>
            <person name="Bini E."/>
            <person name="Vetriani C."/>
        </authorList>
    </citation>
    <scope>NUCLEOTIDE SEQUENCE [LARGE SCALE GENOMIC DNA]</scope>
    <source>
        <strain evidence="9 10">TB-2</strain>
    </source>
</reference>
<name>A0AAI9AGH2_9BACT</name>
<dbReference type="Gene3D" id="3.60.40.10">
    <property type="entry name" value="PPM-type phosphatase domain"/>
    <property type="match status" value="1"/>
</dbReference>
<dbReference type="Pfam" id="PF00069">
    <property type="entry name" value="Pkinase"/>
    <property type="match status" value="1"/>
</dbReference>
<dbReference type="SMART" id="SM00220">
    <property type="entry name" value="S_TKc"/>
    <property type="match status" value="1"/>
</dbReference>
<feature type="transmembrane region" description="Helical" evidence="6">
    <location>
        <begin position="508"/>
        <end position="525"/>
    </location>
</feature>
<keyword evidence="4 9" id="KW-0418">Kinase</keyword>
<evidence type="ECO:0000259" key="7">
    <source>
        <dbReference type="PROSITE" id="PS50011"/>
    </source>
</evidence>
<evidence type="ECO:0000313" key="9">
    <source>
        <dbReference type="EMBL" id="EDM23741.1"/>
    </source>
</evidence>